<dbReference type="EMBL" id="JACGWJ010000021">
    <property type="protein sequence ID" value="KAL0336663.1"/>
    <property type="molecule type" value="Genomic_DNA"/>
</dbReference>
<dbReference type="Pfam" id="PF14111">
    <property type="entry name" value="DUF4283"/>
    <property type="match status" value="1"/>
</dbReference>
<organism evidence="2">
    <name type="scientific">Sesamum radiatum</name>
    <name type="common">Black benniseed</name>
    <dbReference type="NCBI Taxonomy" id="300843"/>
    <lineage>
        <taxon>Eukaryota</taxon>
        <taxon>Viridiplantae</taxon>
        <taxon>Streptophyta</taxon>
        <taxon>Embryophyta</taxon>
        <taxon>Tracheophyta</taxon>
        <taxon>Spermatophyta</taxon>
        <taxon>Magnoliopsida</taxon>
        <taxon>eudicotyledons</taxon>
        <taxon>Gunneridae</taxon>
        <taxon>Pentapetalae</taxon>
        <taxon>asterids</taxon>
        <taxon>lamiids</taxon>
        <taxon>Lamiales</taxon>
        <taxon>Pedaliaceae</taxon>
        <taxon>Sesamum</taxon>
    </lineage>
</organism>
<name>A0AAW2N0F6_SESRA</name>
<dbReference type="PANTHER" id="PTHR31286:SF179">
    <property type="entry name" value="RNASE H TYPE-1 DOMAIN-CONTAINING PROTEIN"/>
    <property type="match status" value="1"/>
</dbReference>
<reference evidence="2" key="1">
    <citation type="submission" date="2020-06" db="EMBL/GenBank/DDBJ databases">
        <authorList>
            <person name="Li T."/>
            <person name="Hu X."/>
            <person name="Zhang T."/>
            <person name="Song X."/>
            <person name="Zhang H."/>
            <person name="Dai N."/>
            <person name="Sheng W."/>
            <person name="Hou X."/>
            <person name="Wei L."/>
        </authorList>
    </citation>
    <scope>NUCLEOTIDE SEQUENCE</scope>
    <source>
        <strain evidence="2">G02</strain>
        <tissue evidence="2">Leaf</tissue>
    </source>
</reference>
<gene>
    <name evidence="2" type="ORF">Sradi_4878200</name>
</gene>
<dbReference type="AlphaFoldDB" id="A0AAW2N0F6"/>
<evidence type="ECO:0000313" key="2">
    <source>
        <dbReference type="EMBL" id="KAL0336663.1"/>
    </source>
</evidence>
<dbReference type="PANTHER" id="PTHR31286">
    <property type="entry name" value="GLYCINE-RICH CELL WALL STRUCTURAL PROTEIN 1.8-LIKE"/>
    <property type="match status" value="1"/>
</dbReference>
<feature type="domain" description="DUF4283" evidence="1">
    <location>
        <begin position="7"/>
        <end position="88"/>
    </location>
</feature>
<comment type="caution">
    <text evidence="2">The sequence shown here is derived from an EMBL/GenBank/DDBJ whole genome shotgun (WGS) entry which is preliminary data.</text>
</comment>
<sequence length="171" mass="19572">MEELAAAYRFSLMGKFSHRAPPNSHMHQLIARLGIKGMFTVSMINSKHTLISLSSEEDYSRLWLRSIWFLQGFPMRVFKWTPTFTPMQESSIVPIWVCFLELLTHLFRKETLFSVASIVGSPLQIDDLTLNKSKLSQTRGAAILESTSHTTLMPQEENCTNNMDSFNLDIL</sequence>
<reference evidence="2" key="2">
    <citation type="journal article" date="2024" name="Plant">
        <title>Genomic evolution and insights into agronomic trait innovations of Sesamum species.</title>
        <authorList>
            <person name="Miao H."/>
            <person name="Wang L."/>
            <person name="Qu L."/>
            <person name="Liu H."/>
            <person name="Sun Y."/>
            <person name="Le M."/>
            <person name="Wang Q."/>
            <person name="Wei S."/>
            <person name="Zheng Y."/>
            <person name="Lin W."/>
            <person name="Duan Y."/>
            <person name="Cao H."/>
            <person name="Xiong S."/>
            <person name="Wang X."/>
            <person name="Wei L."/>
            <person name="Li C."/>
            <person name="Ma Q."/>
            <person name="Ju M."/>
            <person name="Zhao R."/>
            <person name="Li G."/>
            <person name="Mu C."/>
            <person name="Tian Q."/>
            <person name="Mei H."/>
            <person name="Zhang T."/>
            <person name="Gao T."/>
            <person name="Zhang H."/>
        </authorList>
    </citation>
    <scope>NUCLEOTIDE SEQUENCE</scope>
    <source>
        <strain evidence="2">G02</strain>
    </source>
</reference>
<dbReference type="InterPro" id="IPR025558">
    <property type="entry name" value="DUF4283"/>
</dbReference>
<proteinExistence type="predicted"/>
<evidence type="ECO:0000259" key="1">
    <source>
        <dbReference type="Pfam" id="PF14111"/>
    </source>
</evidence>
<dbReference type="InterPro" id="IPR040256">
    <property type="entry name" value="At4g02000-like"/>
</dbReference>
<protein>
    <recommendedName>
        <fullName evidence="1">DUF4283 domain-containing protein</fullName>
    </recommendedName>
</protein>
<accession>A0AAW2N0F6</accession>